<gene>
    <name evidence="3" type="ORF">Dsin_019390</name>
</gene>
<reference evidence="3" key="1">
    <citation type="journal article" date="2023" name="Plant J.">
        <title>Genome sequences and population genomics provide insights into the demographic history, inbreeding, and mutation load of two 'living fossil' tree species of Dipteronia.</title>
        <authorList>
            <person name="Feng Y."/>
            <person name="Comes H.P."/>
            <person name="Chen J."/>
            <person name="Zhu S."/>
            <person name="Lu R."/>
            <person name="Zhang X."/>
            <person name="Li P."/>
            <person name="Qiu J."/>
            <person name="Olsen K.M."/>
            <person name="Qiu Y."/>
        </authorList>
    </citation>
    <scope>NUCLEOTIDE SEQUENCE</scope>
    <source>
        <strain evidence="3">NBL</strain>
    </source>
</reference>
<name>A0AAE0A7U8_9ROSI</name>
<protein>
    <recommendedName>
        <fullName evidence="2">RNase H type-1 domain-containing protein</fullName>
    </recommendedName>
</protein>
<organism evidence="3 4">
    <name type="scientific">Dipteronia sinensis</name>
    <dbReference type="NCBI Taxonomy" id="43782"/>
    <lineage>
        <taxon>Eukaryota</taxon>
        <taxon>Viridiplantae</taxon>
        <taxon>Streptophyta</taxon>
        <taxon>Embryophyta</taxon>
        <taxon>Tracheophyta</taxon>
        <taxon>Spermatophyta</taxon>
        <taxon>Magnoliopsida</taxon>
        <taxon>eudicotyledons</taxon>
        <taxon>Gunneridae</taxon>
        <taxon>Pentapetalae</taxon>
        <taxon>rosids</taxon>
        <taxon>malvids</taxon>
        <taxon>Sapindales</taxon>
        <taxon>Sapindaceae</taxon>
        <taxon>Hippocastanoideae</taxon>
        <taxon>Acereae</taxon>
        <taxon>Dipteronia</taxon>
    </lineage>
</organism>
<feature type="region of interest" description="Disordered" evidence="1">
    <location>
        <begin position="167"/>
        <end position="193"/>
    </location>
</feature>
<proteinExistence type="predicted"/>
<keyword evidence="4" id="KW-1185">Reference proteome</keyword>
<dbReference type="PANTHER" id="PTHR47723">
    <property type="entry name" value="OS05G0353850 PROTEIN"/>
    <property type="match status" value="1"/>
</dbReference>
<dbReference type="SUPFAM" id="SSF53098">
    <property type="entry name" value="Ribonuclease H-like"/>
    <property type="match status" value="1"/>
</dbReference>
<dbReference type="Pfam" id="PF13456">
    <property type="entry name" value="RVT_3"/>
    <property type="match status" value="1"/>
</dbReference>
<evidence type="ECO:0000259" key="2">
    <source>
        <dbReference type="Pfam" id="PF13456"/>
    </source>
</evidence>
<dbReference type="CDD" id="cd06222">
    <property type="entry name" value="RNase_H_like"/>
    <property type="match status" value="1"/>
</dbReference>
<dbReference type="Gene3D" id="3.30.420.10">
    <property type="entry name" value="Ribonuclease H-like superfamily/Ribonuclease H"/>
    <property type="match status" value="1"/>
</dbReference>
<dbReference type="InterPro" id="IPR053151">
    <property type="entry name" value="RNase_H-like"/>
</dbReference>
<accession>A0AAE0A7U8</accession>
<dbReference type="GO" id="GO:0004523">
    <property type="term" value="F:RNA-DNA hybrid ribonuclease activity"/>
    <property type="evidence" value="ECO:0007669"/>
    <property type="project" value="InterPro"/>
</dbReference>
<sequence>MRGMGVDASCPRCLSGVENIEHLGCTGELGSITAGGVLSDHSKSWLGGFVLNRGYGSAIEAEFWGLLEGFGMAWRKGFRKMVVETDSMAVIQLIAKNTNSNHPLFSIIKSCKSLISEEWDCSVKHVFREGNMVANGLANLGNALAVGVYYFEDPLSAIAAVFDNDVREEDRPPPATPNLDPPGKAGARKDEPRLFHTGSRTLTRSLTEPNSNWTQDTWKAAGDRASADDGDRASAGSILIFFIL</sequence>
<dbReference type="InterPro" id="IPR002156">
    <property type="entry name" value="RNaseH_domain"/>
</dbReference>
<dbReference type="InterPro" id="IPR036397">
    <property type="entry name" value="RNaseH_sf"/>
</dbReference>
<dbReference type="Proteomes" id="UP001281410">
    <property type="component" value="Unassembled WGS sequence"/>
</dbReference>
<dbReference type="AlphaFoldDB" id="A0AAE0A7U8"/>
<dbReference type="EMBL" id="JANJYJ010000006">
    <property type="protein sequence ID" value="KAK3205344.1"/>
    <property type="molecule type" value="Genomic_DNA"/>
</dbReference>
<comment type="caution">
    <text evidence="3">The sequence shown here is derived from an EMBL/GenBank/DDBJ whole genome shotgun (WGS) entry which is preliminary data.</text>
</comment>
<dbReference type="InterPro" id="IPR044730">
    <property type="entry name" value="RNase_H-like_dom_plant"/>
</dbReference>
<dbReference type="InterPro" id="IPR012337">
    <property type="entry name" value="RNaseH-like_sf"/>
</dbReference>
<evidence type="ECO:0000256" key="1">
    <source>
        <dbReference type="SAM" id="MobiDB-lite"/>
    </source>
</evidence>
<dbReference type="GO" id="GO:0003676">
    <property type="term" value="F:nucleic acid binding"/>
    <property type="evidence" value="ECO:0007669"/>
    <property type="project" value="InterPro"/>
</dbReference>
<feature type="domain" description="RNase H type-1" evidence="2">
    <location>
        <begin position="33"/>
        <end position="140"/>
    </location>
</feature>
<dbReference type="PANTHER" id="PTHR47723:SF19">
    <property type="entry name" value="POLYNUCLEOTIDYL TRANSFERASE, RIBONUCLEASE H-LIKE SUPERFAMILY PROTEIN"/>
    <property type="match status" value="1"/>
</dbReference>
<evidence type="ECO:0000313" key="3">
    <source>
        <dbReference type="EMBL" id="KAK3205344.1"/>
    </source>
</evidence>
<evidence type="ECO:0000313" key="4">
    <source>
        <dbReference type="Proteomes" id="UP001281410"/>
    </source>
</evidence>